<evidence type="ECO:0000256" key="10">
    <source>
        <dbReference type="ARBA" id="ARBA00022946"/>
    </source>
</evidence>
<dbReference type="InterPro" id="IPR017871">
    <property type="entry name" value="ABC_transporter-like_CS"/>
</dbReference>
<keyword evidence="15 23" id="KW-0472">Membrane</keyword>
<evidence type="ECO:0000313" key="27">
    <source>
        <dbReference type="Proteomes" id="UP001230051"/>
    </source>
</evidence>
<feature type="transmembrane region" description="Helical" evidence="23">
    <location>
        <begin position="153"/>
        <end position="175"/>
    </location>
</feature>
<dbReference type="PROSITE" id="PS50929">
    <property type="entry name" value="ABC_TM1F"/>
    <property type="match status" value="1"/>
</dbReference>
<dbReference type="InterPro" id="IPR036640">
    <property type="entry name" value="ABC1_TM_sf"/>
</dbReference>
<feature type="transmembrane region" description="Helical" evidence="23">
    <location>
        <begin position="418"/>
        <end position="436"/>
    </location>
</feature>
<comment type="similarity">
    <text evidence="2">Belongs to the ABC transporter superfamily. ABCB family. Mitochondrial peptide exporter (TC 3.A.1.212) subfamily.</text>
</comment>
<accession>A0AAD8GAE2</accession>
<name>A0AAD8GAE2_ACIOX</name>
<dbReference type="GO" id="GO:0090374">
    <property type="term" value="P:oligopeptide export from mitochondrion"/>
    <property type="evidence" value="ECO:0007669"/>
    <property type="project" value="TreeGrafter"/>
</dbReference>
<dbReference type="CDD" id="cd18573">
    <property type="entry name" value="ABC_6TM_ABCB10_like"/>
    <property type="match status" value="1"/>
</dbReference>
<dbReference type="PANTHER" id="PTHR43394">
    <property type="entry name" value="ATP-DEPENDENT PERMEASE MDL1, MITOCHONDRIAL"/>
    <property type="match status" value="1"/>
</dbReference>
<dbReference type="InterPro" id="IPR039421">
    <property type="entry name" value="Type_1_exporter"/>
</dbReference>
<dbReference type="PROSITE" id="PS00211">
    <property type="entry name" value="ABC_TRANSPORTER_1"/>
    <property type="match status" value="1"/>
</dbReference>
<comment type="function">
    <text evidence="18">ATP-dependent transporter located in the mitochondrial inner membrane that catalyzes the export of biliverdin from the mitochondrial matrix, and plays a crucial role in hemoglobin synthesis and antioxidative stress. Participates in the early step of the heme biosynthetic process during insertion of iron into protoporphyrin IX (PPIX). Involved in the stabilization of the iron transporter mitoferrin-1/SLC25A37. In addition may be involved in mitochondrial unfolded protein response (UPRmt) signaling pathway, although ABCB10 probably does not participate in peptide export from mitochondria.</text>
</comment>
<comment type="catalytic activity">
    <reaction evidence="17">
        <text>biliverdin IXalpha(in) + ATP + H2O = biliverdin IXalpha(out) + ADP + phosphate + H(+)</text>
        <dbReference type="Rhea" id="RHEA:82359"/>
        <dbReference type="ChEBI" id="CHEBI:15377"/>
        <dbReference type="ChEBI" id="CHEBI:15378"/>
        <dbReference type="ChEBI" id="CHEBI:30616"/>
        <dbReference type="ChEBI" id="CHEBI:43474"/>
        <dbReference type="ChEBI" id="CHEBI:57991"/>
        <dbReference type="ChEBI" id="CHEBI:456216"/>
    </reaction>
    <physiologicalReaction direction="left-to-right" evidence="17">
        <dbReference type="Rhea" id="RHEA:82360"/>
    </physiologicalReaction>
</comment>
<keyword evidence="14" id="KW-0496">Mitochondrion</keyword>
<evidence type="ECO:0000256" key="11">
    <source>
        <dbReference type="ARBA" id="ARBA00022967"/>
    </source>
</evidence>
<evidence type="ECO:0000256" key="12">
    <source>
        <dbReference type="ARBA" id="ARBA00022989"/>
    </source>
</evidence>
<keyword evidence="8" id="KW-0067">ATP-binding</keyword>
<dbReference type="CDD" id="cd03249">
    <property type="entry name" value="ABC_MTABC3_MDL1_MDL2"/>
    <property type="match status" value="1"/>
</dbReference>
<evidence type="ECO:0000259" key="25">
    <source>
        <dbReference type="PROSITE" id="PS50929"/>
    </source>
</evidence>
<comment type="subcellular location">
    <subcellularLocation>
        <location evidence="1">Mitochondrion inner membrane</location>
        <topology evidence="1">Multi-pass membrane protein</topology>
    </subcellularLocation>
</comment>
<keyword evidence="9" id="KW-0460">Magnesium</keyword>
<keyword evidence="11" id="KW-1278">Translocase</keyword>
<feature type="domain" description="ABC transporter" evidence="24">
    <location>
        <begin position="476"/>
        <end position="715"/>
    </location>
</feature>
<dbReference type="Gene3D" id="3.40.50.300">
    <property type="entry name" value="P-loop containing nucleotide triphosphate hydrolases"/>
    <property type="match status" value="1"/>
</dbReference>
<evidence type="ECO:0000256" key="7">
    <source>
        <dbReference type="ARBA" id="ARBA00022792"/>
    </source>
</evidence>
<proteinExistence type="inferred from homology"/>
<keyword evidence="13" id="KW-0007">Acetylation</keyword>
<dbReference type="InterPro" id="IPR003439">
    <property type="entry name" value="ABC_transporter-like_ATP-bd"/>
</dbReference>
<keyword evidence="27" id="KW-1185">Reference proteome</keyword>
<gene>
    <name evidence="26" type="ORF">AOXY_G7498</name>
</gene>
<keyword evidence="7" id="KW-0999">Mitochondrion inner membrane</keyword>
<evidence type="ECO:0000256" key="6">
    <source>
        <dbReference type="ARBA" id="ARBA00022741"/>
    </source>
</evidence>
<dbReference type="EMBL" id="JAGXEW010000006">
    <property type="protein sequence ID" value="KAK1170601.1"/>
    <property type="molecule type" value="Genomic_DNA"/>
</dbReference>
<dbReference type="PIRSF" id="PIRSF002773">
    <property type="entry name" value="ABC_prm/ATPase_B"/>
    <property type="match status" value="1"/>
</dbReference>
<feature type="transmembrane region" description="Helical" evidence="23">
    <location>
        <begin position="376"/>
        <end position="398"/>
    </location>
</feature>
<dbReference type="Pfam" id="PF00664">
    <property type="entry name" value="ABC_membrane"/>
    <property type="match status" value="1"/>
</dbReference>
<dbReference type="AlphaFoldDB" id="A0AAD8GAE2"/>
<evidence type="ECO:0000256" key="19">
    <source>
        <dbReference type="ARBA" id="ARBA00072683"/>
    </source>
</evidence>
<dbReference type="Proteomes" id="UP001230051">
    <property type="component" value="Unassembled WGS sequence"/>
</dbReference>
<dbReference type="GO" id="GO:0015421">
    <property type="term" value="F:ABC-type oligopeptide transporter activity"/>
    <property type="evidence" value="ECO:0007669"/>
    <property type="project" value="TreeGrafter"/>
</dbReference>
<dbReference type="Pfam" id="PF00005">
    <property type="entry name" value="ABC_tran"/>
    <property type="match status" value="1"/>
</dbReference>
<evidence type="ECO:0000256" key="5">
    <source>
        <dbReference type="ARBA" id="ARBA00022723"/>
    </source>
</evidence>
<keyword evidence="4 23" id="KW-0812">Transmembrane</keyword>
<sequence>MSSRIITVCLPKKEFGIWMRCIRTNRFSLCTGTGKNGFLESREEIHRGHLKRVRIRFGILGNTVCPLSIRTSSPFALSRYCESNSFSMANRPWKGLGSTKTKCTTSAERQQVADIESEDKKDKEPNRGNEKRLRRLFSEDSRKLLQLAHPERWRLAAAVGFLGVSSMVTMAAPFYLGRVIDVICANPVGDASATLTSLCAMLSGVFLCGATANAARVYLMQISGQQIVRNLRESLFSSILRQEVGFFDKTRTGELINRLSSDTALIGYSITENLSDGLRALAQATAGVGMMFYVSPALATLVLGIVPPFAVLAVVYGRYLRKLSRMTQDSLAEATQLAEERIGNVRTVRAFGKEFTEVEKYISKVNYVFQLAKKEAVVRAGFFGATGLCGNLIVLTVLYKGGLLMGSDHMTVGELSSFLLYAFWVGVSIGGMSSFYSELMKGFGAGTRLWELLDRQPELPLNEGFTLRPDQLKGALEFQDVTFSYPTRMDASIFQGLSLSVPAGSVMAVVGPSGSGKSTLVSLLLRLYDPDSGVITIDGRDVRELNPYWLRTNIGTVSQEPVLFSCSIAENIAYGALDPSQVTAEEIYRAAEFANANSFIQNFPKGFDTVVGEKGILLSGGQKQRIAIARALLKNPKILLLDEATSALDAENEHVVQEALDRLMDGRTVLIIAHRFSTIQNADAVAVLDQGRVVECGKHKQLLENPQGLFRKLMEKQAILQSSQRHLRNQ</sequence>
<dbReference type="FunFam" id="1.20.1560.10:FF:000048">
    <property type="entry name" value="ATP-binding cassette sub-family B member 10, mitochondrial"/>
    <property type="match status" value="1"/>
</dbReference>
<keyword evidence="12 23" id="KW-1133">Transmembrane helix</keyword>
<dbReference type="SUPFAM" id="SSF52540">
    <property type="entry name" value="P-loop containing nucleoside triphosphate hydrolases"/>
    <property type="match status" value="1"/>
</dbReference>
<dbReference type="Gene3D" id="1.20.1560.10">
    <property type="entry name" value="ABC transporter type 1, transmembrane domain"/>
    <property type="match status" value="1"/>
</dbReference>
<dbReference type="SMART" id="SM00382">
    <property type="entry name" value="AAA"/>
    <property type="match status" value="1"/>
</dbReference>
<dbReference type="GO" id="GO:0046872">
    <property type="term" value="F:metal ion binding"/>
    <property type="evidence" value="ECO:0007669"/>
    <property type="project" value="UniProtKB-KW"/>
</dbReference>
<evidence type="ECO:0000256" key="23">
    <source>
        <dbReference type="SAM" id="Phobius"/>
    </source>
</evidence>
<keyword evidence="16" id="KW-0318">Glutathionylation</keyword>
<dbReference type="InterPro" id="IPR003593">
    <property type="entry name" value="AAA+_ATPase"/>
</dbReference>
<protein>
    <recommendedName>
        <fullName evidence="19">ATP-binding cassette sub-family B member 10, mitochondrial</fullName>
    </recommendedName>
    <alternativeName>
        <fullName evidence="20">ABC-mitochondrial erythroid protein</fullName>
    </alternativeName>
    <alternativeName>
        <fullName evidence="21">ATP-binding cassette transporter 10</fullName>
    </alternativeName>
</protein>
<dbReference type="InterPro" id="IPR011527">
    <property type="entry name" value="ABC1_TM_dom"/>
</dbReference>
<reference evidence="26" key="1">
    <citation type="submission" date="2022-02" db="EMBL/GenBank/DDBJ databases">
        <title>Atlantic sturgeon de novo genome assembly.</title>
        <authorList>
            <person name="Stock M."/>
            <person name="Klopp C."/>
            <person name="Guiguen Y."/>
            <person name="Cabau C."/>
            <person name="Parinello H."/>
            <person name="Santidrian Yebra-Pimentel E."/>
            <person name="Kuhl H."/>
            <person name="Dirks R.P."/>
            <person name="Guessner J."/>
            <person name="Wuertz S."/>
            <person name="Du K."/>
            <person name="Schartl M."/>
        </authorList>
    </citation>
    <scope>NUCLEOTIDE SEQUENCE</scope>
    <source>
        <strain evidence="26">STURGEONOMICS-FGT-2020</strain>
        <tissue evidence="26">Whole blood</tissue>
    </source>
</reference>
<dbReference type="GO" id="GO:0042802">
    <property type="term" value="F:identical protein binding"/>
    <property type="evidence" value="ECO:0007669"/>
    <property type="project" value="UniProtKB-ARBA"/>
</dbReference>
<dbReference type="GO" id="GO:0005743">
    <property type="term" value="C:mitochondrial inner membrane"/>
    <property type="evidence" value="ECO:0007669"/>
    <property type="project" value="UniProtKB-SubCell"/>
</dbReference>
<evidence type="ECO:0000256" key="1">
    <source>
        <dbReference type="ARBA" id="ARBA00004448"/>
    </source>
</evidence>
<evidence type="ECO:0000256" key="18">
    <source>
        <dbReference type="ARBA" id="ARBA00055589"/>
    </source>
</evidence>
<keyword evidence="3" id="KW-0813">Transport</keyword>
<keyword evidence="5" id="KW-0479">Metal-binding</keyword>
<feature type="transmembrane region" description="Helical" evidence="23">
    <location>
        <begin position="301"/>
        <end position="320"/>
    </location>
</feature>
<keyword evidence="10" id="KW-0809">Transit peptide</keyword>
<evidence type="ECO:0000313" key="26">
    <source>
        <dbReference type="EMBL" id="KAK1170601.1"/>
    </source>
</evidence>
<dbReference type="PROSITE" id="PS50893">
    <property type="entry name" value="ABC_TRANSPORTER_2"/>
    <property type="match status" value="1"/>
</dbReference>
<evidence type="ECO:0000256" key="16">
    <source>
        <dbReference type="ARBA" id="ARBA00023206"/>
    </source>
</evidence>
<comment type="caution">
    <text evidence="26">The sequence shown here is derived from an EMBL/GenBank/DDBJ whole genome shotgun (WGS) entry which is preliminary data.</text>
</comment>
<evidence type="ECO:0000256" key="3">
    <source>
        <dbReference type="ARBA" id="ARBA00022448"/>
    </source>
</evidence>
<organism evidence="26 27">
    <name type="scientific">Acipenser oxyrinchus oxyrinchus</name>
    <dbReference type="NCBI Taxonomy" id="40147"/>
    <lineage>
        <taxon>Eukaryota</taxon>
        <taxon>Metazoa</taxon>
        <taxon>Chordata</taxon>
        <taxon>Craniata</taxon>
        <taxon>Vertebrata</taxon>
        <taxon>Euteleostomi</taxon>
        <taxon>Actinopterygii</taxon>
        <taxon>Chondrostei</taxon>
        <taxon>Acipenseriformes</taxon>
        <taxon>Acipenseridae</taxon>
        <taxon>Acipenser</taxon>
    </lineage>
</organism>
<evidence type="ECO:0000256" key="17">
    <source>
        <dbReference type="ARBA" id="ARBA00052250"/>
    </source>
</evidence>
<evidence type="ECO:0000256" key="4">
    <source>
        <dbReference type="ARBA" id="ARBA00022692"/>
    </source>
</evidence>
<dbReference type="InterPro" id="IPR027417">
    <property type="entry name" value="P-loop_NTPase"/>
</dbReference>
<feature type="compositionally biased region" description="Basic and acidic residues" evidence="22">
    <location>
        <begin position="118"/>
        <end position="131"/>
    </location>
</feature>
<dbReference type="PANTHER" id="PTHR43394:SF1">
    <property type="entry name" value="ATP-BINDING CASSETTE SUB-FAMILY B MEMBER 10, MITOCHONDRIAL"/>
    <property type="match status" value="1"/>
</dbReference>
<dbReference type="SUPFAM" id="SSF90123">
    <property type="entry name" value="ABC transporter transmembrane region"/>
    <property type="match status" value="1"/>
</dbReference>
<evidence type="ECO:0000256" key="2">
    <source>
        <dbReference type="ARBA" id="ARBA00005580"/>
    </source>
</evidence>
<evidence type="ECO:0000256" key="22">
    <source>
        <dbReference type="SAM" id="MobiDB-lite"/>
    </source>
</evidence>
<keyword evidence="6" id="KW-0547">Nucleotide-binding</keyword>
<dbReference type="GO" id="GO:0016887">
    <property type="term" value="F:ATP hydrolysis activity"/>
    <property type="evidence" value="ECO:0007669"/>
    <property type="project" value="InterPro"/>
</dbReference>
<evidence type="ECO:0000256" key="13">
    <source>
        <dbReference type="ARBA" id="ARBA00022990"/>
    </source>
</evidence>
<evidence type="ECO:0000256" key="8">
    <source>
        <dbReference type="ARBA" id="ARBA00022840"/>
    </source>
</evidence>
<dbReference type="FunFam" id="3.40.50.300:FF:000403">
    <property type="entry name" value="ATP-binding cassette sub-family B member 8, mitochondrial"/>
    <property type="match status" value="1"/>
</dbReference>
<evidence type="ECO:0000256" key="14">
    <source>
        <dbReference type="ARBA" id="ARBA00023128"/>
    </source>
</evidence>
<feature type="transmembrane region" description="Helical" evidence="23">
    <location>
        <begin position="195"/>
        <end position="219"/>
    </location>
</feature>
<evidence type="ECO:0000256" key="15">
    <source>
        <dbReference type="ARBA" id="ARBA00023136"/>
    </source>
</evidence>
<feature type="region of interest" description="Disordered" evidence="22">
    <location>
        <begin position="107"/>
        <end position="131"/>
    </location>
</feature>
<evidence type="ECO:0000256" key="9">
    <source>
        <dbReference type="ARBA" id="ARBA00022842"/>
    </source>
</evidence>
<evidence type="ECO:0000256" key="20">
    <source>
        <dbReference type="ARBA" id="ARBA00075187"/>
    </source>
</evidence>
<evidence type="ECO:0000259" key="24">
    <source>
        <dbReference type="PROSITE" id="PS50893"/>
    </source>
</evidence>
<evidence type="ECO:0000256" key="21">
    <source>
        <dbReference type="ARBA" id="ARBA00083334"/>
    </source>
</evidence>
<dbReference type="GO" id="GO:0005524">
    <property type="term" value="F:ATP binding"/>
    <property type="evidence" value="ECO:0007669"/>
    <property type="project" value="UniProtKB-KW"/>
</dbReference>
<feature type="domain" description="ABC transmembrane type-1" evidence="25">
    <location>
        <begin position="156"/>
        <end position="441"/>
    </location>
</feature>